<accession>A0ABM1HKY9</accession>
<evidence type="ECO:0000256" key="2">
    <source>
        <dbReference type="ARBA" id="ARBA00022771"/>
    </source>
</evidence>
<gene>
    <name evidence="7" type="primary">LOC107030121</name>
</gene>
<evidence type="ECO:0000313" key="6">
    <source>
        <dbReference type="Proteomes" id="UP000694930"/>
    </source>
</evidence>
<dbReference type="InterPro" id="IPR006564">
    <property type="entry name" value="Znf_PMZ"/>
</dbReference>
<evidence type="ECO:0000256" key="3">
    <source>
        <dbReference type="ARBA" id="ARBA00022833"/>
    </source>
</evidence>
<dbReference type="InterPro" id="IPR007527">
    <property type="entry name" value="Znf_SWIM"/>
</dbReference>
<organism evidence="6 7">
    <name type="scientific">Solanum pennellii</name>
    <name type="common">Tomato</name>
    <name type="synonym">Lycopersicon pennellii</name>
    <dbReference type="NCBI Taxonomy" id="28526"/>
    <lineage>
        <taxon>Eukaryota</taxon>
        <taxon>Viridiplantae</taxon>
        <taxon>Streptophyta</taxon>
        <taxon>Embryophyta</taxon>
        <taxon>Tracheophyta</taxon>
        <taxon>Spermatophyta</taxon>
        <taxon>Magnoliopsida</taxon>
        <taxon>eudicotyledons</taxon>
        <taxon>Gunneridae</taxon>
        <taxon>Pentapetalae</taxon>
        <taxon>asterids</taxon>
        <taxon>lamiids</taxon>
        <taxon>Solanales</taxon>
        <taxon>Solanaceae</taxon>
        <taxon>Solanoideae</taxon>
        <taxon>Solaneae</taxon>
        <taxon>Solanum</taxon>
        <taxon>Solanum subgen. Lycopersicon</taxon>
    </lineage>
</organism>
<dbReference type="PANTHER" id="PTHR31973:SF183">
    <property type="entry name" value="SWIM-TYPE DOMAIN-CONTAINING PROTEIN"/>
    <property type="match status" value="1"/>
</dbReference>
<dbReference type="PANTHER" id="PTHR31973">
    <property type="entry name" value="POLYPROTEIN, PUTATIVE-RELATED"/>
    <property type="match status" value="1"/>
</dbReference>
<proteinExistence type="predicted"/>
<protein>
    <submittedName>
        <fullName evidence="7">Uncharacterized protein LOC107030121</fullName>
    </submittedName>
</protein>
<feature type="domain" description="SWIM-type" evidence="5">
    <location>
        <begin position="271"/>
        <end position="312"/>
    </location>
</feature>
<dbReference type="Proteomes" id="UP000694930">
    <property type="component" value="Chromosome 9"/>
</dbReference>
<evidence type="ECO:0000256" key="1">
    <source>
        <dbReference type="ARBA" id="ARBA00022723"/>
    </source>
</evidence>
<dbReference type="RefSeq" id="XP_015086999.1">
    <property type="nucleotide sequence ID" value="XM_015231513.1"/>
</dbReference>
<reference evidence="7" key="2">
    <citation type="submission" date="2025-08" db="UniProtKB">
        <authorList>
            <consortium name="RefSeq"/>
        </authorList>
    </citation>
    <scope>IDENTIFICATION</scope>
</reference>
<dbReference type="PROSITE" id="PS50966">
    <property type="entry name" value="ZF_SWIM"/>
    <property type="match status" value="1"/>
</dbReference>
<dbReference type="Pfam" id="PF10551">
    <property type="entry name" value="MULE"/>
    <property type="match status" value="1"/>
</dbReference>
<keyword evidence="1" id="KW-0479">Metal-binding</keyword>
<reference evidence="6" key="1">
    <citation type="journal article" date="2014" name="Nat. Genet.">
        <title>The genome of the stress-tolerant wild tomato species Solanum pennellii.</title>
        <authorList>
            <person name="Bolger A."/>
            <person name="Scossa F."/>
            <person name="Bolger M.E."/>
            <person name="Lanz C."/>
            <person name="Maumus F."/>
            <person name="Tohge T."/>
            <person name="Quesneville H."/>
            <person name="Alseekh S."/>
            <person name="Sorensen I."/>
            <person name="Lichtenstein G."/>
            <person name="Fich E.A."/>
            <person name="Conte M."/>
            <person name="Keller H."/>
            <person name="Schneeberger K."/>
            <person name="Schwacke R."/>
            <person name="Ofner I."/>
            <person name="Vrebalov J."/>
            <person name="Xu Y."/>
            <person name="Osorio S."/>
            <person name="Aflitos S.A."/>
            <person name="Schijlen E."/>
            <person name="Jimenez-Gomez J.M."/>
            <person name="Ryngajllo M."/>
            <person name="Kimura S."/>
            <person name="Kumar R."/>
            <person name="Koenig D."/>
            <person name="Headland L.R."/>
            <person name="Maloof J.N."/>
            <person name="Sinha N."/>
            <person name="van Ham R.C."/>
            <person name="Lankhorst R.K."/>
            <person name="Mao L."/>
            <person name="Vogel A."/>
            <person name="Arsova B."/>
            <person name="Panstruga R."/>
            <person name="Fei Z."/>
            <person name="Rose J.K."/>
            <person name="Zamir D."/>
            <person name="Carrari F."/>
            <person name="Giovannoni J.J."/>
            <person name="Weigel D."/>
            <person name="Usadel B."/>
            <person name="Fernie A.R."/>
        </authorList>
    </citation>
    <scope>NUCLEOTIDE SEQUENCE [LARGE SCALE GENOMIC DNA]</scope>
    <source>
        <strain evidence="6">cv. LA0716</strain>
    </source>
</reference>
<dbReference type="SMART" id="SM00575">
    <property type="entry name" value="ZnF_PMZ"/>
    <property type="match status" value="1"/>
</dbReference>
<keyword evidence="2 4" id="KW-0863">Zinc-finger</keyword>
<dbReference type="InterPro" id="IPR018289">
    <property type="entry name" value="MULE_transposase_dom"/>
</dbReference>
<name>A0ABM1HKY9_SOLPN</name>
<evidence type="ECO:0000256" key="4">
    <source>
        <dbReference type="PROSITE-ProRule" id="PRU00325"/>
    </source>
</evidence>
<evidence type="ECO:0000259" key="5">
    <source>
        <dbReference type="PROSITE" id="PS50966"/>
    </source>
</evidence>
<evidence type="ECO:0000313" key="7">
    <source>
        <dbReference type="RefSeq" id="XP_015086999.1"/>
    </source>
</evidence>
<sequence>MEHAKSNVRGTHEHGYAMLNVYQYMLEVGNPGSKTELSLDENGRFQYFFLSYAAWMIGFQEMRKIIVVDGIFLRSKYGGVLLLAVAQDAENHIFPLAFCFMDKECDASYEYFFQNIRSFVDDIDELCIISDRHPSIRKMVLRIYPASHYGCCMRHLGENIRNNFHNSKAAEALERIGFHTWSRSFCSGNRYNIMTPNIAESVNAMFDVEREFPIVTLFDEINRRFALLFHQRRMELVHSANRFVPSIEKDISEYVNAGNKLLAHQIANYVFSVTGHGDVATADLQRRTCTCRVFDLDKIPCPHSMAVIRSHHGDDFGNQIYL</sequence>
<dbReference type="Pfam" id="PF04434">
    <property type="entry name" value="SWIM"/>
    <property type="match status" value="1"/>
</dbReference>
<keyword evidence="3" id="KW-0862">Zinc</keyword>
<keyword evidence="6" id="KW-1185">Reference proteome</keyword>
<dbReference type="GeneID" id="107030121"/>